<evidence type="ECO:0000313" key="2">
    <source>
        <dbReference type="EMBL" id="OIO08555.1"/>
    </source>
</evidence>
<proteinExistence type="predicted"/>
<name>A0A1J4TCC5_9BACT</name>
<sequence>MLIQFSVGNFLSFKERVNFSMLASNIKEHKDSNVFSINGKISLLKSAGIYGANASGKTNLIKAMSFAKHFLLNSAKDTQANEKINISNFKLSSETESKPSFFEFIFVWNNFEYRYGFEVDQSQVYKEWLFRIDLAGKVMRESELFSRNNKEIKIGTSFREGNKSKKQFRNNALFLSHVAKDGGDISAEILKWFSTFNVISGLQDIHEKFTIDKMQDIDFKKNIMEFLKNIDSDIEDLIINIKKKDDLLKDNAVPEQIKKIILEAANNSGNKDFEMINITSQHKKFDKNGNFLGMKNFDFESSESEGTKKAFGISGPILDTLFEGKTLIIDEMDARLHPLLTKYIISLFNSSDNKSAQLIFATHDTNLLDKRFLRRDQIWFTEKDKFKSSDLYSLIDYKAKPRNDASYEKDYVMGKYGAIPFINFNKSYK</sequence>
<dbReference type="SUPFAM" id="SSF52540">
    <property type="entry name" value="P-loop containing nucleoside triphosphate hydrolases"/>
    <property type="match status" value="1"/>
</dbReference>
<accession>A0A1J4TCC5</accession>
<evidence type="ECO:0000313" key="3">
    <source>
        <dbReference type="Proteomes" id="UP000182860"/>
    </source>
</evidence>
<dbReference type="Proteomes" id="UP000182860">
    <property type="component" value="Unassembled WGS sequence"/>
</dbReference>
<dbReference type="Gene3D" id="3.40.50.300">
    <property type="entry name" value="P-loop containing nucleotide triphosphate hydrolases"/>
    <property type="match status" value="1"/>
</dbReference>
<dbReference type="PANTHER" id="PTHR40396">
    <property type="entry name" value="ATPASE-LIKE PROTEIN"/>
    <property type="match status" value="1"/>
</dbReference>
<organism evidence="2 3">
    <name type="scientific">Candidatus Falkowbacteria bacterium CG1_02_41_21</name>
    <dbReference type="NCBI Taxonomy" id="1805147"/>
    <lineage>
        <taxon>Bacteria</taxon>
        <taxon>Candidatus Falkowiibacteriota</taxon>
    </lineage>
</organism>
<dbReference type="Pfam" id="PF13304">
    <property type="entry name" value="AAA_21"/>
    <property type="match status" value="1"/>
</dbReference>
<dbReference type="GO" id="GO:0016887">
    <property type="term" value="F:ATP hydrolysis activity"/>
    <property type="evidence" value="ECO:0007669"/>
    <property type="project" value="InterPro"/>
</dbReference>
<gene>
    <name evidence="2" type="ORF">AUJ35_00025</name>
</gene>
<comment type="caution">
    <text evidence="2">The sequence shown here is derived from an EMBL/GenBank/DDBJ whole genome shotgun (WGS) entry which is preliminary data.</text>
</comment>
<dbReference type="GO" id="GO:0005524">
    <property type="term" value="F:ATP binding"/>
    <property type="evidence" value="ECO:0007669"/>
    <property type="project" value="InterPro"/>
</dbReference>
<evidence type="ECO:0000259" key="1">
    <source>
        <dbReference type="Pfam" id="PF13304"/>
    </source>
</evidence>
<feature type="domain" description="ATPase AAA-type core" evidence="1">
    <location>
        <begin position="47"/>
        <end position="369"/>
    </location>
</feature>
<dbReference type="AlphaFoldDB" id="A0A1J4TCC5"/>
<dbReference type="InterPro" id="IPR003959">
    <property type="entry name" value="ATPase_AAA_core"/>
</dbReference>
<dbReference type="PANTHER" id="PTHR40396:SF1">
    <property type="entry name" value="ATPASE AAA-TYPE CORE DOMAIN-CONTAINING PROTEIN"/>
    <property type="match status" value="1"/>
</dbReference>
<dbReference type="EMBL" id="MNUV01000001">
    <property type="protein sequence ID" value="OIO08555.1"/>
    <property type="molecule type" value="Genomic_DNA"/>
</dbReference>
<reference evidence="2 3" key="1">
    <citation type="journal article" date="2016" name="Environ. Microbiol.">
        <title>Genomic resolution of a cold subsurface aquifer community provides metabolic insights for novel microbes adapted to high CO concentrations.</title>
        <authorList>
            <person name="Probst A.J."/>
            <person name="Castelle C.J."/>
            <person name="Singh A."/>
            <person name="Brown C.T."/>
            <person name="Anantharaman K."/>
            <person name="Sharon I."/>
            <person name="Hug L.A."/>
            <person name="Burstein D."/>
            <person name="Emerson J.B."/>
            <person name="Thomas B.C."/>
            <person name="Banfield J.F."/>
        </authorList>
    </citation>
    <scope>NUCLEOTIDE SEQUENCE [LARGE SCALE GENOMIC DNA]</scope>
    <source>
        <strain evidence="2">CG1_02_41_21</strain>
    </source>
</reference>
<protein>
    <recommendedName>
        <fullName evidence="1">ATPase AAA-type core domain-containing protein</fullName>
    </recommendedName>
</protein>
<dbReference type="InterPro" id="IPR027417">
    <property type="entry name" value="P-loop_NTPase"/>
</dbReference>